<dbReference type="EMBL" id="CP010975">
    <property type="protein sequence ID" value="AKE51997.1"/>
    <property type="molecule type" value="Genomic_DNA"/>
</dbReference>
<dbReference type="HOGENOM" id="CLU_003468_0_0_6"/>
<dbReference type="PANTHER" id="PTHR30001:SF1">
    <property type="entry name" value="RIBONUCLEASE E_G-LIKE PROTEIN, CHLOROPLASTIC"/>
    <property type="match status" value="1"/>
</dbReference>
<evidence type="ECO:0000256" key="3">
    <source>
        <dbReference type="ARBA" id="ARBA00022490"/>
    </source>
</evidence>
<dbReference type="GO" id="GO:0006364">
    <property type="term" value="P:rRNA processing"/>
    <property type="evidence" value="ECO:0007669"/>
    <property type="project" value="UniProtKB-UniRule"/>
</dbReference>
<proteinExistence type="inferred from homology"/>
<accession>A0A0F6TQC7</accession>
<keyword evidence="11 16" id="KW-0378">Hydrolase</keyword>
<evidence type="ECO:0000256" key="5">
    <source>
        <dbReference type="ARBA" id="ARBA00022552"/>
    </source>
</evidence>
<dbReference type="RefSeq" id="WP_046561116.1">
    <property type="nucleotide sequence ID" value="NZ_CP010975.1"/>
</dbReference>
<keyword evidence="8 16" id="KW-0479">Metal-binding</keyword>
<dbReference type="InterPro" id="IPR019307">
    <property type="entry name" value="RNA-bd_AU-1/RNase_E/G"/>
</dbReference>
<evidence type="ECO:0000256" key="6">
    <source>
        <dbReference type="ARBA" id="ARBA00022694"/>
    </source>
</evidence>
<evidence type="ECO:0000256" key="16">
    <source>
        <dbReference type="HAMAP-Rule" id="MF_00970"/>
    </source>
</evidence>
<dbReference type="SMART" id="SM00316">
    <property type="entry name" value="S1"/>
    <property type="match status" value="1"/>
</dbReference>
<feature type="compositionally biased region" description="Basic residues" evidence="17">
    <location>
        <begin position="604"/>
        <end position="614"/>
    </location>
</feature>
<dbReference type="KEGG" id="kge:TQ33_1035"/>
<keyword evidence="3 16" id="KW-0963">Cytoplasm</keyword>
<dbReference type="InterPro" id="IPR004659">
    <property type="entry name" value="RNase_E/G"/>
</dbReference>
<dbReference type="Pfam" id="PF10150">
    <property type="entry name" value="RNase_E_G"/>
    <property type="match status" value="1"/>
</dbReference>
<dbReference type="NCBIfam" id="NF008074">
    <property type="entry name" value="PRK10811.1"/>
    <property type="match status" value="1"/>
</dbReference>
<comment type="subunit">
    <text evidence="16">Component of the RNA degradosome, which is a multiprotein complex involved in RNA processing and mRNA degradation. Within the RNA degradosome, RNase E assembles into a homotetramer formed by a dimer of dimers.</text>
</comment>
<feature type="compositionally biased region" description="Low complexity" evidence="17">
    <location>
        <begin position="734"/>
        <end position="752"/>
    </location>
</feature>
<organism evidence="19 20">
    <name type="scientific">Kangiella geojedonensis</name>
    <dbReference type="NCBI Taxonomy" id="914150"/>
    <lineage>
        <taxon>Bacteria</taxon>
        <taxon>Pseudomonadati</taxon>
        <taxon>Pseudomonadota</taxon>
        <taxon>Gammaproteobacteria</taxon>
        <taxon>Kangiellales</taxon>
        <taxon>Kangiellaceae</taxon>
        <taxon>Kangiella</taxon>
    </lineage>
</organism>
<feature type="binding site" evidence="16">
    <location>
        <position position="302"/>
    </location>
    <ligand>
        <name>Mg(2+)</name>
        <dbReference type="ChEBI" id="CHEBI:18420"/>
        <note>catalytic</note>
    </ligand>
</feature>
<comment type="cofactor">
    <cofactor evidence="16">
        <name>Mg(2+)</name>
        <dbReference type="ChEBI" id="CHEBI:18420"/>
    </cofactor>
    <text evidence="16">Binds 1 Mg(2+) ion per subunit.</text>
</comment>
<feature type="compositionally biased region" description="Polar residues" evidence="17">
    <location>
        <begin position="714"/>
        <end position="728"/>
    </location>
</feature>
<keyword evidence="16" id="KW-0820">tRNA-binding</keyword>
<dbReference type="Proteomes" id="UP000034071">
    <property type="component" value="Chromosome"/>
</dbReference>
<name>A0A0F6TQC7_9GAMM</name>
<feature type="compositionally biased region" description="Low complexity" evidence="17">
    <location>
        <begin position="931"/>
        <end position="951"/>
    </location>
</feature>
<evidence type="ECO:0000256" key="17">
    <source>
        <dbReference type="SAM" id="MobiDB-lite"/>
    </source>
</evidence>
<dbReference type="FunFam" id="2.40.50.140:FF:000040">
    <property type="entry name" value="Ribonuclease E"/>
    <property type="match status" value="1"/>
</dbReference>
<dbReference type="Pfam" id="PF20833">
    <property type="entry name" value="RNase_E_G_Thio"/>
    <property type="match status" value="1"/>
</dbReference>
<dbReference type="GO" id="GO:0008033">
    <property type="term" value="P:tRNA processing"/>
    <property type="evidence" value="ECO:0007669"/>
    <property type="project" value="UniProtKB-UniRule"/>
</dbReference>
<comment type="catalytic activity">
    <reaction evidence="16">
        <text>Endonucleolytic cleavage of single-stranded RNA in A- and U-rich regions.</text>
        <dbReference type="EC" id="3.1.26.12"/>
    </reaction>
</comment>
<evidence type="ECO:0000256" key="15">
    <source>
        <dbReference type="ARBA" id="ARBA00023136"/>
    </source>
</evidence>
<keyword evidence="20" id="KW-1185">Reference proteome</keyword>
<feature type="domain" description="S1 motif" evidence="18">
    <location>
        <begin position="40"/>
        <end position="119"/>
    </location>
</feature>
<evidence type="ECO:0000256" key="1">
    <source>
        <dbReference type="ARBA" id="ARBA00005663"/>
    </source>
</evidence>
<dbReference type="InterPro" id="IPR028878">
    <property type="entry name" value="RNase_E"/>
</dbReference>
<comment type="similarity">
    <text evidence="1">Belongs to the RNase E/G family. RNase G subfamily.</text>
</comment>
<dbReference type="InterPro" id="IPR012340">
    <property type="entry name" value="NA-bd_OB-fold"/>
</dbReference>
<comment type="cofactor">
    <cofactor evidence="16">
        <name>Zn(2+)</name>
        <dbReference type="ChEBI" id="CHEBI:29105"/>
    </cofactor>
    <text evidence="16">Binds 2 Zn(2+) ions per homotetramer.</text>
</comment>
<feature type="compositionally biased region" description="Polar residues" evidence="17">
    <location>
        <begin position="879"/>
        <end position="890"/>
    </location>
</feature>
<feature type="binding site" evidence="16">
    <location>
        <position position="406"/>
    </location>
    <ligand>
        <name>Zn(2+)</name>
        <dbReference type="ChEBI" id="CHEBI:29105"/>
        <note>ligand shared between dimeric partners</note>
    </ligand>
</feature>
<feature type="compositionally biased region" description="Low complexity" evidence="17">
    <location>
        <begin position="651"/>
        <end position="666"/>
    </location>
</feature>
<feature type="compositionally biased region" description="Basic and acidic residues" evidence="17">
    <location>
        <begin position="811"/>
        <end position="848"/>
    </location>
</feature>
<dbReference type="Gene3D" id="3.40.1260.20">
    <property type="entry name" value="Ribonuclease E, catalytic domain"/>
    <property type="match status" value="1"/>
</dbReference>
<dbReference type="GO" id="GO:0019843">
    <property type="term" value="F:rRNA binding"/>
    <property type="evidence" value="ECO:0007669"/>
    <property type="project" value="UniProtKB-KW"/>
</dbReference>
<keyword evidence="9 16" id="KW-0699">rRNA-binding</keyword>
<dbReference type="NCBIfam" id="TIGR00757">
    <property type="entry name" value="RNaseEG"/>
    <property type="match status" value="1"/>
</dbReference>
<dbReference type="STRING" id="914150.TQ33_1035"/>
<dbReference type="GO" id="GO:0000287">
    <property type="term" value="F:magnesium ion binding"/>
    <property type="evidence" value="ECO:0007669"/>
    <property type="project" value="UniProtKB-UniRule"/>
</dbReference>
<dbReference type="AlphaFoldDB" id="A0A0F6TQC7"/>
<keyword evidence="2 16" id="KW-1003">Cell membrane</keyword>
<dbReference type="InterPro" id="IPR003029">
    <property type="entry name" value="S1_domain"/>
</dbReference>
<evidence type="ECO:0000256" key="4">
    <source>
        <dbReference type="ARBA" id="ARBA00022519"/>
    </source>
</evidence>
<keyword evidence="4 16" id="KW-0997">Cell inner membrane</keyword>
<feature type="compositionally biased region" description="Basic residues" evidence="17">
    <location>
        <begin position="540"/>
        <end position="550"/>
    </location>
</feature>
<dbReference type="HAMAP" id="MF_00970">
    <property type="entry name" value="RNase_E"/>
    <property type="match status" value="1"/>
</dbReference>
<keyword evidence="7 16" id="KW-0540">Nuclease</keyword>
<evidence type="ECO:0000259" key="18">
    <source>
        <dbReference type="PROSITE" id="PS50126"/>
    </source>
</evidence>
<dbReference type="GO" id="GO:0009898">
    <property type="term" value="C:cytoplasmic side of plasma membrane"/>
    <property type="evidence" value="ECO:0007669"/>
    <property type="project" value="UniProtKB-UniRule"/>
</dbReference>
<feature type="compositionally biased region" description="Basic and acidic residues" evidence="17">
    <location>
        <begin position="971"/>
        <end position="980"/>
    </location>
</feature>
<keyword evidence="5 16" id="KW-0698">rRNA processing</keyword>
<keyword evidence="10 16" id="KW-0255">Endonuclease</keyword>
<dbReference type="InterPro" id="IPR048583">
    <property type="entry name" value="RNase_E_G_thioredoxin-like"/>
</dbReference>
<dbReference type="PATRIC" id="fig|914150.5.peg.1049"/>
<evidence type="ECO:0000256" key="10">
    <source>
        <dbReference type="ARBA" id="ARBA00022759"/>
    </source>
</evidence>
<evidence type="ECO:0000256" key="13">
    <source>
        <dbReference type="ARBA" id="ARBA00022842"/>
    </source>
</evidence>
<dbReference type="Pfam" id="PF00575">
    <property type="entry name" value="S1"/>
    <property type="match status" value="1"/>
</dbReference>
<evidence type="ECO:0000256" key="2">
    <source>
        <dbReference type="ARBA" id="ARBA00022475"/>
    </source>
</evidence>
<dbReference type="CDD" id="cd04453">
    <property type="entry name" value="S1_RNase_E"/>
    <property type="match status" value="1"/>
</dbReference>
<feature type="region of interest" description="Disordered" evidence="17">
    <location>
        <begin position="509"/>
        <end position="989"/>
    </location>
</feature>
<feature type="region of interest" description="Required for zinc-mediated homotetramerization and catalytic activity" evidence="16">
    <location>
        <begin position="403"/>
        <end position="406"/>
    </location>
</feature>
<feature type="compositionally biased region" description="Low complexity" evidence="17">
    <location>
        <begin position="682"/>
        <end position="696"/>
    </location>
</feature>
<keyword evidence="13 16" id="KW-0460">Magnesium</keyword>
<feature type="compositionally biased region" description="Basic and acidic residues" evidence="17">
    <location>
        <begin position="627"/>
        <end position="650"/>
    </location>
</feature>
<feature type="compositionally biased region" description="Low complexity" evidence="17">
    <location>
        <begin position="912"/>
        <end position="924"/>
    </location>
</feature>
<feature type="compositionally biased region" description="Basic and acidic residues" evidence="17">
    <location>
        <begin position="760"/>
        <end position="785"/>
    </location>
</feature>
<dbReference type="OrthoDB" id="9804278at2"/>
<dbReference type="Gene3D" id="2.40.50.140">
    <property type="entry name" value="Nucleic acid-binding proteins"/>
    <property type="match status" value="1"/>
</dbReference>
<reference evidence="19 20" key="1">
    <citation type="submission" date="2015-02" db="EMBL/GenBank/DDBJ databases">
        <title>Complete genome sequence of Kangiella geojedonensis strain YCS-5T.</title>
        <authorList>
            <person name="Kim K.M."/>
        </authorList>
    </citation>
    <scope>NUCLEOTIDE SEQUENCE [LARGE SCALE GENOMIC DNA]</scope>
    <source>
        <strain evidence="19 20">YCS-5</strain>
    </source>
</reference>
<dbReference type="SUPFAM" id="SSF50249">
    <property type="entry name" value="Nucleic acid-binding proteins"/>
    <property type="match status" value="1"/>
</dbReference>
<protein>
    <recommendedName>
        <fullName evidence="16">Ribonuclease E</fullName>
        <shortName evidence="16">RNase E</shortName>
        <ecNumber evidence="16">3.1.26.12</ecNumber>
    </recommendedName>
</protein>
<keyword evidence="12 16" id="KW-0862">Zinc</keyword>
<dbReference type="GO" id="GO:0000049">
    <property type="term" value="F:tRNA binding"/>
    <property type="evidence" value="ECO:0007669"/>
    <property type="project" value="UniProtKB-KW"/>
</dbReference>
<evidence type="ECO:0000313" key="20">
    <source>
        <dbReference type="Proteomes" id="UP000034071"/>
    </source>
</evidence>
<comment type="subcellular location">
    <subcellularLocation>
        <location evidence="16">Cytoplasm</location>
    </subcellularLocation>
    <subcellularLocation>
        <location evidence="16">Cell inner membrane</location>
        <topology evidence="16">Peripheral membrane protein</topology>
        <orientation evidence="16">Cytoplasmic side</orientation>
    </subcellularLocation>
</comment>
<evidence type="ECO:0000313" key="19">
    <source>
        <dbReference type="EMBL" id="AKE51997.1"/>
    </source>
</evidence>
<evidence type="ECO:0000256" key="7">
    <source>
        <dbReference type="ARBA" id="ARBA00022722"/>
    </source>
</evidence>
<gene>
    <name evidence="16" type="primary">rne</name>
    <name evidence="19" type="ORF">TQ33_1035</name>
</gene>
<evidence type="ECO:0000256" key="12">
    <source>
        <dbReference type="ARBA" id="ARBA00022833"/>
    </source>
</evidence>
<dbReference type="GO" id="GO:0006402">
    <property type="term" value="P:mRNA catabolic process"/>
    <property type="evidence" value="ECO:0007669"/>
    <property type="project" value="UniProtKB-UniRule"/>
</dbReference>
<evidence type="ECO:0000256" key="14">
    <source>
        <dbReference type="ARBA" id="ARBA00022884"/>
    </source>
</evidence>
<feature type="binding site" evidence="16">
    <location>
        <position position="403"/>
    </location>
    <ligand>
        <name>Zn(2+)</name>
        <dbReference type="ChEBI" id="CHEBI:29105"/>
        <note>ligand shared between dimeric partners</note>
    </ligand>
</feature>
<dbReference type="PROSITE" id="PS50126">
    <property type="entry name" value="S1"/>
    <property type="match status" value="1"/>
</dbReference>
<keyword evidence="6 16" id="KW-0819">tRNA processing</keyword>
<dbReference type="EC" id="3.1.26.12" evidence="16"/>
<evidence type="ECO:0000256" key="9">
    <source>
        <dbReference type="ARBA" id="ARBA00022730"/>
    </source>
</evidence>
<keyword evidence="14 16" id="KW-0694">RNA-binding</keyword>
<keyword evidence="15 16" id="KW-0472">Membrane</keyword>
<feature type="compositionally biased region" description="Basic residues" evidence="17">
    <location>
        <begin position="570"/>
        <end position="588"/>
    </location>
</feature>
<comment type="similarity">
    <text evidence="16">Belongs to the RNase E/G family. RNase E subfamily.</text>
</comment>
<sequence>MRRMLINATNHNEELRVAMVDGQRLYDLDIELAGREQKKGNIYKGKVTRIEPSLEAAFVDYGAERHGFLPLKEVAREYMHNPPHKGRPTIKDALKEGQEIIVQIDKEERGNKGAALTTSVSLAGSYLVLMPNNPRAGGISRRIEGEERSDLKQIMGQLAVPKGMGCIVRTAGVGKSLEEINYDFGYLLEFWKNIKEVSNTRPAPFLITQESDVITRAIRDYLRPDIGEIIVDRKEVYDRIKTELGYQRPDFVNRVKFYKDEIPLFNRYQVESQIESAFQREVRLPSGGSVVFDQTEALLSIDINSAKATKGGDIEETALHTNKEAAEEIARQLRLRDIGGLIVIDFIDMGPPRNQREVEKVLKDSVARDRARIQIGRISRFGLLEMSRQRLRPSLEESSQHVCPRCSGSGVIRGTDSLALSILRLMEDEAMKESTAEVQAVLPVEVATFLLNEKRRKIEQIEKRQKVRLVVVPNPHMETPHYEVLRVKGGETLEDNSYSLIGKAPEAELVKSTTQPVQPLDEPALKGLKHSTPPPAPSPKPKKKKSKSKKEKPGLFKRLWTALFGDDKKKSKGKGNKKHSKNYKGKGRHGSDRQDNRNQNNRRGNYKGNRRRNDRRQDNRNQSNQKQDPRHQDKRGQDNRNKSNEQDNRQQKQGQQKGQQQKGGNRQQHDHKQNNRNKNRGQQKGQQQPAQQQVEQRPPRKSRAERMESIQKPVAQQQKNENTQQPKPQEQAAKSNSQDNQQAKQQKPQAQDKQQHRSKAKPEDIMVYKAHKSLERTVSDVLKDEDLPEVIENPVDNTAETSVEVPVSKNADSEERVSEKEVSKKVDAEQVKSDKDTESEFSEVKEEQTATEQPPLPEAHEGVSQEQQNQENKPDTTEKPVSSQTALDNNTQKETKSVEMQSEATSKEKSPESPASEETVAPKVVAKKPVSKGNLPSSASAPASRATTQSSIEPIAFTPKPHSFDGAVTRSIEDASREHSSSTAAKTTS</sequence>
<dbReference type="GO" id="GO:0005737">
    <property type="term" value="C:cytoplasm"/>
    <property type="evidence" value="ECO:0007669"/>
    <property type="project" value="UniProtKB-SubCell"/>
</dbReference>
<evidence type="ECO:0000256" key="11">
    <source>
        <dbReference type="ARBA" id="ARBA00022801"/>
    </source>
</evidence>
<comment type="function">
    <text evidence="16">Endoribonuclease that plays a central role in RNA processing and decay. Required for the maturation of 5S and 16S rRNAs and the majority of tRNAs. Also involved in the degradation of most mRNAs.</text>
</comment>
<evidence type="ECO:0000256" key="8">
    <source>
        <dbReference type="ARBA" id="ARBA00022723"/>
    </source>
</evidence>
<dbReference type="GO" id="GO:0008995">
    <property type="term" value="F:ribonuclease E activity"/>
    <property type="evidence" value="ECO:0007669"/>
    <property type="project" value="UniProtKB-EC"/>
</dbReference>
<dbReference type="GO" id="GO:0008270">
    <property type="term" value="F:zinc ion binding"/>
    <property type="evidence" value="ECO:0007669"/>
    <property type="project" value="UniProtKB-UniRule"/>
</dbReference>
<dbReference type="PANTHER" id="PTHR30001">
    <property type="entry name" value="RIBONUCLEASE"/>
    <property type="match status" value="1"/>
</dbReference>
<feature type="binding site" evidence="16">
    <location>
        <position position="345"/>
    </location>
    <ligand>
        <name>Mg(2+)</name>
        <dbReference type="ChEBI" id="CHEBI:18420"/>
        <note>catalytic</note>
    </ligand>
</feature>